<dbReference type="PANTHER" id="PTHR33162:SF1">
    <property type="entry name" value="SEC-INDEPENDENT PROTEIN TRANSLOCASE PROTEIN TATA, CHLOROPLASTIC"/>
    <property type="match status" value="1"/>
</dbReference>
<dbReference type="RefSeq" id="WP_044834393.1">
    <property type="nucleotide sequence ID" value="NZ_CP059735.1"/>
</dbReference>
<keyword evidence="2 9" id="KW-0813">Transport</keyword>
<evidence type="ECO:0000256" key="1">
    <source>
        <dbReference type="ARBA" id="ARBA00004167"/>
    </source>
</evidence>
<reference evidence="12 13" key="1">
    <citation type="journal article" date="2015" name="Genome Announc.">
        <title>Draft Genome Sequences of Marine Isolates of Thalassomonas viridans and Thalassomonas actiniarum.</title>
        <authorList>
            <person name="Olonade I."/>
            <person name="van Zyl L.J."/>
            <person name="Trindade M."/>
        </authorList>
    </citation>
    <scope>NUCLEOTIDE SEQUENCE [LARGE SCALE GENOMIC DNA]</scope>
    <source>
        <strain evidence="12 13">A5K-106</strain>
    </source>
</reference>
<gene>
    <name evidence="9 12" type="primary">tatB</name>
    <name evidence="12" type="ORF">SG35_028045</name>
</gene>
<protein>
    <recommendedName>
        <fullName evidence="9">Sec-independent protein translocase protein TatB</fullName>
    </recommendedName>
</protein>
<keyword evidence="7 9" id="KW-0811">Translocation</keyword>
<dbReference type="GO" id="GO:0033281">
    <property type="term" value="C:TAT protein transport complex"/>
    <property type="evidence" value="ECO:0007669"/>
    <property type="project" value="UniProtKB-UniRule"/>
</dbReference>
<evidence type="ECO:0000256" key="2">
    <source>
        <dbReference type="ARBA" id="ARBA00022448"/>
    </source>
</evidence>
<dbReference type="NCBIfam" id="TIGR01410">
    <property type="entry name" value="tatB"/>
    <property type="match status" value="1"/>
</dbReference>
<organism evidence="12 13">
    <name type="scientific">Thalassomonas actiniarum</name>
    <dbReference type="NCBI Taxonomy" id="485447"/>
    <lineage>
        <taxon>Bacteria</taxon>
        <taxon>Pseudomonadati</taxon>
        <taxon>Pseudomonadota</taxon>
        <taxon>Gammaproteobacteria</taxon>
        <taxon>Alteromonadales</taxon>
        <taxon>Colwelliaceae</taxon>
        <taxon>Thalassomonas</taxon>
    </lineage>
</organism>
<comment type="subcellular location">
    <subcellularLocation>
        <location evidence="9">Cell membrane</location>
        <topology evidence="9">Single-pass membrane protein</topology>
    </subcellularLocation>
    <subcellularLocation>
        <location evidence="1">Membrane</location>
        <topology evidence="1">Single-pass membrane protein</topology>
    </subcellularLocation>
</comment>
<evidence type="ECO:0000256" key="8">
    <source>
        <dbReference type="ARBA" id="ARBA00023136"/>
    </source>
</evidence>
<dbReference type="InterPro" id="IPR003369">
    <property type="entry name" value="TatA/B/E"/>
</dbReference>
<dbReference type="GO" id="GO:0008320">
    <property type="term" value="F:protein transmembrane transporter activity"/>
    <property type="evidence" value="ECO:0007669"/>
    <property type="project" value="UniProtKB-UniRule"/>
</dbReference>
<name>A0AAE9YSZ5_9GAMM</name>
<dbReference type="Pfam" id="PF02416">
    <property type="entry name" value="TatA_B_E"/>
    <property type="match status" value="1"/>
</dbReference>
<evidence type="ECO:0000256" key="6">
    <source>
        <dbReference type="ARBA" id="ARBA00022989"/>
    </source>
</evidence>
<keyword evidence="13" id="KW-1185">Reference proteome</keyword>
<evidence type="ECO:0000256" key="7">
    <source>
        <dbReference type="ARBA" id="ARBA00023010"/>
    </source>
</evidence>
<dbReference type="InterPro" id="IPR018448">
    <property type="entry name" value="TatB"/>
</dbReference>
<dbReference type="AlphaFoldDB" id="A0AAE9YSZ5"/>
<comment type="function">
    <text evidence="9">Part of the twin-arginine translocation (Tat) system that transports large folded proteins containing a characteristic twin-arginine motif in their signal peptide across membranes. Together with TatC, TatB is part of a receptor directly interacting with Tat signal peptides. TatB may form an oligomeric binding site that transiently accommodates folded Tat precursor proteins before their translocation.</text>
</comment>
<evidence type="ECO:0000313" key="12">
    <source>
        <dbReference type="EMBL" id="WDD99026.1"/>
    </source>
</evidence>
<keyword evidence="8 9" id="KW-0472">Membrane</keyword>
<dbReference type="HAMAP" id="MF_00237">
    <property type="entry name" value="TatB"/>
    <property type="match status" value="1"/>
</dbReference>
<evidence type="ECO:0000256" key="9">
    <source>
        <dbReference type="HAMAP-Rule" id="MF_00237"/>
    </source>
</evidence>
<dbReference type="Gene3D" id="1.20.5.3310">
    <property type="match status" value="1"/>
</dbReference>
<evidence type="ECO:0000256" key="11">
    <source>
        <dbReference type="SAM" id="Phobius"/>
    </source>
</evidence>
<accession>A0AAE9YSZ5</accession>
<dbReference type="PRINTS" id="PR01506">
    <property type="entry name" value="TATBPROTEIN"/>
</dbReference>
<feature type="transmembrane region" description="Helical" evidence="11">
    <location>
        <begin position="6"/>
        <end position="25"/>
    </location>
</feature>
<sequence length="165" mass="17612">MFDVGFWELILIAIIGLVVLGPERLPVAIRTVRSWIAGVRKFSDNVKSELTEELRIQELHENLKKAEQSNLKDLSPEVAESLKSLQDAAKMVTRPYEKSAGDESGQVSSAQDKAPVAQEKLAAASGETPSASLSGASSDVSPDSVSDSASGSSLDSSLDKEKQKP</sequence>
<proteinExistence type="inferred from homology"/>
<dbReference type="EMBL" id="CP059735">
    <property type="protein sequence ID" value="WDD99026.1"/>
    <property type="molecule type" value="Genomic_DNA"/>
</dbReference>
<comment type="similarity">
    <text evidence="9">Belongs to the TatB family.</text>
</comment>
<dbReference type="PANTHER" id="PTHR33162">
    <property type="entry name" value="SEC-INDEPENDENT PROTEIN TRANSLOCASE PROTEIN TATA, CHLOROPLASTIC"/>
    <property type="match status" value="1"/>
</dbReference>
<keyword evidence="5 9" id="KW-0653">Protein transport</keyword>
<dbReference type="GO" id="GO:0043953">
    <property type="term" value="P:protein transport by the Tat complex"/>
    <property type="evidence" value="ECO:0007669"/>
    <property type="project" value="UniProtKB-UniRule"/>
</dbReference>
<keyword evidence="6 9" id="KW-1133">Transmembrane helix</keyword>
<keyword evidence="3 9" id="KW-1003">Cell membrane</keyword>
<evidence type="ECO:0000256" key="5">
    <source>
        <dbReference type="ARBA" id="ARBA00022927"/>
    </source>
</evidence>
<dbReference type="KEGG" id="tact:SG35_028045"/>
<evidence type="ECO:0000256" key="10">
    <source>
        <dbReference type="SAM" id="MobiDB-lite"/>
    </source>
</evidence>
<evidence type="ECO:0000256" key="3">
    <source>
        <dbReference type="ARBA" id="ARBA00022475"/>
    </source>
</evidence>
<feature type="region of interest" description="Disordered" evidence="10">
    <location>
        <begin position="93"/>
        <end position="165"/>
    </location>
</feature>
<evidence type="ECO:0000313" key="13">
    <source>
        <dbReference type="Proteomes" id="UP000032568"/>
    </source>
</evidence>
<reference evidence="12 13" key="2">
    <citation type="journal article" date="2022" name="Mar. Drugs">
        <title>Bioassay-Guided Fractionation Leads to the Detection of Cholic Acid Generated by the Rare Thalassomonas sp.</title>
        <authorList>
            <person name="Pheiffer F."/>
            <person name="Schneider Y.K."/>
            <person name="Hansen E.H."/>
            <person name="Andersen J.H."/>
            <person name="Isaksson J."/>
            <person name="Busche T."/>
            <person name="R C."/>
            <person name="Kalinowski J."/>
            <person name="Zyl L.V."/>
            <person name="Trindade M."/>
        </authorList>
    </citation>
    <scope>NUCLEOTIDE SEQUENCE [LARGE SCALE GENOMIC DNA]</scope>
    <source>
        <strain evidence="12 13">A5K-106</strain>
    </source>
</reference>
<comment type="subunit">
    <text evidence="9">The Tat system comprises two distinct complexes: a TatABC complex, containing multiple copies of TatA, TatB and TatC subunits, and a separate TatA complex, containing only TatA subunits. Substrates initially bind to the TatABC complex, which probably triggers association of the separate TatA complex to form the active translocon.</text>
</comment>
<feature type="compositionally biased region" description="Low complexity" evidence="10">
    <location>
        <begin position="129"/>
        <end position="156"/>
    </location>
</feature>
<keyword evidence="4 9" id="KW-0812">Transmembrane</keyword>
<evidence type="ECO:0000256" key="4">
    <source>
        <dbReference type="ARBA" id="ARBA00022692"/>
    </source>
</evidence>
<dbReference type="Proteomes" id="UP000032568">
    <property type="component" value="Chromosome"/>
</dbReference>